<dbReference type="OrthoDB" id="5950832at2759"/>
<feature type="region of interest" description="Disordered" evidence="2">
    <location>
        <begin position="326"/>
        <end position="345"/>
    </location>
</feature>
<feature type="region of interest" description="Disordered" evidence="2">
    <location>
        <begin position="242"/>
        <end position="290"/>
    </location>
</feature>
<feature type="region of interest" description="Disordered" evidence="2">
    <location>
        <begin position="366"/>
        <end position="472"/>
    </location>
</feature>
<dbReference type="InterPro" id="IPR014756">
    <property type="entry name" value="Ig_E-set"/>
</dbReference>
<feature type="compositionally biased region" description="Basic and acidic residues" evidence="2">
    <location>
        <begin position="429"/>
        <end position="445"/>
    </location>
</feature>
<keyword evidence="6" id="KW-1185">Reference proteome</keyword>
<dbReference type="PANTHER" id="PTHR16165:SF5">
    <property type="entry name" value="NXPE FAMILY MEMBER 3"/>
    <property type="match status" value="1"/>
</dbReference>
<accession>A0A8K0A4E2</accession>
<evidence type="ECO:0000256" key="2">
    <source>
        <dbReference type="SAM" id="MobiDB-lite"/>
    </source>
</evidence>
<dbReference type="InterPro" id="IPR026845">
    <property type="entry name" value="NXPH/NXPE"/>
</dbReference>
<dbReference type="InterPro" id="IPR013783">
    <property type="entry name" value="Ig-like_fold"/>
</dbReference>
<organism evidence="5 6">
    <name type="scientific">Branchiostoma lanceolatum</name>
    <name type="common">Common lancelet</name>
    <name type="synonym">Amphioxus lanceolatum</name>
    <dbReference type="NCBI Taxonomy" id="7740"/>
    <lineage>
        <taxon>Eukaryota</taxon>
        <taxon>Metazoa</taxon>
        <taxon>Chordata</taxon>
        <taxon>Cephalochordata</taxon>
        <taxon>Leptocardii</taxon>
        <taxon>Amphioxiformes</taxon>
        <taxon>Branchiostomatidae</taxon>
        <taxon>Branchiostoma</taxon>
    </lineage>
</organism>
<dbReference type="Gene3D" id="2.60.40.10">
    <property type="entry name" value="Immunoglobulins"/>
    <property type="match status" value="1"/>
</dbReference>
<feature type="compositionally biased region" description="Polar residues" evidence="2">
    <location>
        <begin position="249"/>
        <end position="263"/>
    </location>
</feature>
<feature type="compositionally biased region" description="Basic and acidic residues" evidence="2">
    <location>
        <begin position="371"/>
        <end position="388"/>
    </location>
</feature>
<evidence type="ECO:0000259" key="4">
    <source>
        <dbReference type="Pfam" id="PF24536"/>
    </source>
</evidence>
<dbReference type="SUPFAM" id="SSF81296">
    <property type="entry name" value="E set domains"/>
    <property type="match status" value="1"/>
</dbReference>
<protein>
    <submittedName>
        <fullName evidence="5">NXPE3 protein</fullName>
    </submittedName>
</protein>
<name>A0A8K0A4E2_BRALA</name>
<evidence type="ECO:0000313" key="6">
    <source>
        <dbReference type="Proteomes" id="UP000838412"/>
    </source>
</evidence>
<comment type="similarity">
    <text evidence="1">Belongs to the NXPE family.</text>
</comment>
<feature type="compositionally biased region" description="Polar residues" evidence="2">
    <location>
        <begin position="446"/>
        <end position="463"/>
    </location>
</feature>
<evidence type="ECO:0000256" key="1">
    <source>
        <dbReference type="ARBA" id="ARBA00005431"/>
    </source>
</evidence>
<keyword evidence="3" id="KW-0472">Membrane</keyword>
<dbReference type="EMBL" id="OV696691">
    <property type="protein sequence ID" value="CAH1268658.1"/>
    <property type="molecule type" value="Genomic_DNA"/>
</dbReference>
<dbReference type="InterPro" id="IPR035992">
    <property type="entry name" value="Ricin_B-like_lectins"/>
</dbReference>
<evidence type="ECO:0000313" key="5">
    <source>
        <dbReference type="EMBL" id="CAH1268658.1"/>
    </source>
</evidence>
<evidence type="ECO:0000256" key="3">
    <source>
        <dbReference type="SAM" id="Phobius"/>
    </source>
</evidence>
<gene>
    <name evidence="5" type="primary">NXPE3</name>
    <name evidence="5" type="ORF">BLAG_LOCUS21528</name>
</gene>
<dbReference type="Proteomes" id="UP000838412">
    <property type="component" value="Chromosome 6"/>
</dbReference>
<dbReference type="AlphaFoldDB" id="A0A8K0A4E2"/>
<dbReference type="Pfam" id="PF24536">
    <property type="entry name" value="NXPE4_C"/>
    <property type="match status" value="1"/>
</dbReference>
<feature type="transmembrane region" description="Helical" evidence="3">
    <location>
        <begin position="12"/>
        <end position="28"/>
    </location>
</feature>
<proteinExistence type="inferred from homology"/>
<feature type="region of interest" description="Disordered" evidence="2">
    <location>
        <begin position="38"/>
        <end position="65"/>
    </location>
</feature>
<dbReference type="InterPro" id="IPR057106">
    <property type="entry name" value="NXPE4_C"/>
</dbReference>
<feature type="domain" description="NXPE C-terminal" evidence="4">
    <location>
        <begin position="844"/>
        <end position="1076"/>
    </location>
</feature>
<dbReference type="PANTHER" id="PTHR16165">
    <property type="entry name" value="NXPE FAMILY MEMBER"/>
    <property type="match status" value="1"/>
</dbReference>
<dbReference type="CDD" id="cd23417">
    <property type="entry name" value="beta-trefoil_Ricin_MytiLec-like"/>
    <property type="match status" value="1"/>
</dbReference>
<dbReference type="Gene3D" id="2.80.10.50">
    <property type="match status" value="1"/>
</dbReference>
<reference evidence="5" key="1">
    <citation type="submission" date="2022-01" db="EMBL/GenBank/DDBJ databases">
        <authorList>
            <person name="Braso-Vives M."/>
        </authorList>
    </citation>
    <scope>NUCLEOTIDE SEQUENCE</scope>
</reference>
<sequence length="1078" mass="119286">MRRGVARQRRAVVMLLVFAVVAIFFYYRKTQQMTPLTEVRGETHSGTAGQLDNGGNTAQKQETVQPREVGRLVSTKSPEQPSVGRKLERLRTTVSRSSIQNTVFENDDRPDLTLPVNRHSLVPDHLVIEKRSTILPVDSIAANESRMTTVERLAVDSTMKPTTGVSKVKNGEISATEKLDSIDIIAESPVDPMPTVHRSSSRVTQRLSTETTPYHAVHNDAAITVLKPNEVNVHHSTAISTRGPVATVAKQSGASTTTSSPTFSHDIKRTESQSGVPAHDGSEKGTQTPSTIPALEAHAKTLPQIDRPAVQTPAVIVQSESTATAVNHDPSAIGEDIQAPSPSNEPFQGATVVKQSIVKAQPSIVGAAQKTRSEPAKEVQKNETKSLIKPDSAGNVPPVSQGVKSPSIISEHKVDDAAIEDTVKSVTTLREERIPPASGKSDKTTSTRPKPLTTISPRGTSTIPAPPQKPFDSIRLDLTSGRLSTLELINPKDVYRIGDDVVVTVKTRNQLNRPKRRGGDYLKARMFTDDVAASTPGIITDHDNGTYTVRFRAGWSGRAAVQVHVIHPREAIDVLRRLRDVERKRVNACGFLHDGGTEWTRCWTTPSRDPAEEECNFSHATSGTDWYCKKPTRAPCSAIDGCSGGGLRPLEEIGVTETDKMLFNETFVDQEVMEGTTLSVQVTEQDVPCVIRHGSGNCLYASDPDVDGSDPLRHRVVLWPCTDSVRQVFIMRHDEKIVHADSGLCVGVTNDNSTDNGLVVLRDCESGGLRVRRTESRAIQDVETLRCLHPHLDVRVPLDGSPVRFSQGCDDAKVVFEFMEDLSSLPKCTPGRTPSAGFYLHDKWYTYACRARQFPDRDSVTKCLTNKSVYMYGDSTVRQWFDHLTSYLGLTRVMLLPGMENCYIGPCASHRNSTNTHLHMMFHNFPIYGNPFKYHRMIYIADELDRLQGGPDVVVVITIWFHFLMEPVHIYRKRIVAIRDAILRLHQRQPETLVLIKSGNMAFSSLWAPTHVGNYLMADDWMSQDLDRVQREVFSPTRAVFLDVWGMTACHRVKHDIHPPGVIVAAEVQLMLAYICPT</sequence>
<dbReference type="PROSITE" id="PS50231">
    <property type="entry name" value="RICIN_B_LECTIN"/>
    <property type="match status" value="1"/>
</dbReference>
<keyword evidence="3" id="KW-1133">Transmembrane helix</keyword>
<feature type="compositionally biased region" description="Polar residues" evidence="2">
    <location>
        <begin position="44"/>
        <end position="64"/>
    </location>
</feature>
<dbReference type="SUPFAM" id="SSF50370">
    <property type="entry name" value="Ricin B-like lectins"/>
    <property type="match status" value="1"/>
</dbReference>
<dbReference type="Pfam" id="PF06312">
    <property type="entry name" value="Neurexophilin"/>
    <property type="match status" value="1"/>
</dbReference>
<keyword evidence="3" id="KW-0812">Transmembrane</keyword>